<evidence type="ECO:0000313" key="1">
    <source>
        <dbReference type="EMBL" id="TWU41894.1"/>
    </source>
</evidence>
<accession>A0A5C6E083</accession>
<name>A0A5C6E083_9BACT</name>
<sequence length="72" mass="7592">METVLESPEVLTTFATAPTLSFNRDKALGTRPARVKLGKPESLCGPTDLRSILASAVADPNSKRLAPIVSLA</sequence>
<proteinExistence type="predicted"/>
<dbReference type="AlphaFoldDB" id="A0A5C6E083"/>
<evidence type="ECO:0000313" key="2">
    <source>
        <dbReference type="Proteomes" id="UP000319143"/>
    </source>
</evidence>
<organism evidence="1 2">
    <name type="scientific">Novipirellula artificiosorum</name>
    <dbReference type="NCBI Taxonomy" id="2528016"/>
    <lineage>
        <taxon>Bacteria</taxon>
        <taxon>Pseudomonadati</taxon>
        <taxon>Planctomycetota</taxon>
        <taxon>Planctomycetia</taxon>
        <taxon>Pirellulales</taxon>
        <taxon>Pirellulaceae</taxon>
        <taxon>Novipirellula</taxon>
    </lineage>
</organism>
<keyword evidence="2" id="KW-1185">Reference proteome</keyword>
<protein>
    <submittedName>
        <fullName evidence="1">Uncharacterized protein</fullName>
    </submittedName>
</protein>
<dbReference type="EMBL" id="SJPV01000001">
    <property type="protein sequence ID" value="TWU41894.1"/>
    <property type="molecule type" value="Genomic_DNA"/>
</dbReference>
<comment type="caution">
    <text evidence="1">The sequence shown here is derived from an EMBL/GenBank/DDBJ whole genome shotgun (WGS) entry which is preliminary data.</text>
</comment>
<reference evidence="1 2" key="1">
    <citation type="submission" date="2019-02" db="EMBL/GenBank/DDBJ databases">
        <title>Deep-cultivation of Planctomycetes and their phenomic and genomic characterization uncovers novel biology.</title>
        <authorList>
            <person name="Wiegand S."/>
            <person name="Jogler M."/>
            <person name="Boedeker C."/>
            <person name="Pinto D."/>
            <person name="Vollmers J."/>
            <person name="Rivas-Marin E."/>
            <person name="Kohn T."/>
            <person name="Peeters S.H."/>
            <person name="Heuer A."/>
            <person name="Rast P."/>
            <person name="Oberbeckmann S."/>
            <person name="Bunk B."/>
            <person name="Jeske O."/>
            <person name="Meyerdierks A."/>
            <person name="Storesund J.E."/>
            <person name="Kallscheuer N."/>
            <person name="Luecker S."/>
            <person name="Lage O.M."/>
            <person name="Pohl T."/>
            <person name="Merkel B.J."/>
            <person name="Hornburger P."/>
            <person name="Mueller R.-W."/>
            <person name="Bruemmer F."/>
            <person name="Labrenz M."/>
            <person name="Spormann A.M."/>
            <person name="Op Den Camp H."/>
            <person name="Overmann J."/>
            <person name="Amann R."/>
            <person name="Jetten M.S.M."/>
            <person name="Mascher T."/>
            <person name="Medema M.H."/>
            <person name="Devos D.P."/>
            <person name="Kaster A.-K."/>
            <person name="Ovreas L."/>
            <person name="Rohde M."/>
            <person name="Galperin M.Y."/>
            <person name="Jogler C."/>
        </authorList>
    </citation>
    <scope>NUCLEOTIDE SEQUENCE [LARGE SCALE GENOMIC DNA]</scope>
    <source>
        <strain evidence="1 2">Poly41</strain>
    </source>
</reference>
<gene>
    <name evidence="1" type="ORF">Poly41_01870</name>
</gene>
<dbReference type="Proteomes" id="UP000319143">
    <property type="component" value="Unassembled WGS sequence"/>
</dbReference>